<accession>F7BHV4</accession>
<reference evidence="10" key="4">
    <citation type="submission" date="2025-09" db="UniProtKB">
        <authorList>
            <consortium name="Ensembl"/>
        </authorList>
    </citation>
    <scope>IDENTIFICATION</scope>
</reference>
<dbReference type="GO" id="GO:0020037">
    <property type="term" value="F:heme binding"/>
    <property type="evidence" value="ECO:0007669"/>
    <property type="project" value="InterPro"/>
</dbReference>
<keyword evidence="5 9" id="KW-0560">Oxidoreductase</keyword>
<dbReference type="PANTHER" id="PTHR24279">
    <property type="entry name" value="CYTOCHROME P450"/>
    <property type="match status" value="1"/>
</dbReference>
<evidence type="ECO:0000256" key="6">
    <source>
        <dbReference type="ARBA" id="ARBA00023004"/>
    </source>
</evidence>
<keyword evidence="7 9" id="KW-0503">Monooxygenase</keyword>
<dbReference type="GO" id="GO:0004497">
    <property type="term" value="F:monooxygenase activity"/>
    <property type="evidence" value="ECO:0007669"/>
    <property type="project" value="UniProtKB-KW"/>
</dbReference>
<dbReference type="PROSITE" id="PS00086">
    <property type="entry name" value="CYTOCHROME_P450"/>
    <property type="match status" value="1"/>
</dbReference>
<comment type="similarity">
    <text evidence="2 9">Belongs to the cytochrome P450 family.</text>
</comment>
<dbReference type="GO" id="GO:0005506">
    <property type="term" value="F:iron ion binding"/>
    <property type="evidence" value="ECO:0007669"/>
    <property type="project" value="InterPro"/>
</dbReference>
<keyword evidence="3 8" id="KW-0349">Heme</keyword>
<dbReference type="AlphaFoldDB" id="F7BHV4"/>
<dbReference type="PANTHER" id="PTHR24279:SF120">
    <property type="entry name" value="CYTOCHROME P450"/>
    <property type="match status" value="1"/>
</dbReference>
<reference evidence="10" key="3">
    <citation type="submission" date="2025-08" db="UniProtKB">
        <authorList>
            <consortium name="Ensembl"/>
        </authorList>
    </citation>
    <scope>IDENTIFICATION</scope>
</reference>
<dbReference type="PRINTS" id="PR00385">
    <property type="entry name" value="P450"/>
</dbReference>
<dbReference type="GeneTree" id="ENSGT00940000165868"/>
<evidence type="ECO:0000256" key="2">
    <source>
        <dbReference type="ARBA" id="ARBA00010617"/>
    </source>
</evidence>
<keyword evidence="6 8" id="KW-0408">Iron</keyword>
<evidence type="ECO:0000256" key="8">
    <source>
        <dbReference type="PIRSR" id="PIRSR602403-1"/>
    </source>
</evidence>
<keyword evidence="11" id="KW-1185">Reference proteome</keyword>
<dbReference type="InterPro" id="IPR050479">
    <property type="entry name" value="CYP11_CYP27_families"/>
</dbReference>
<evidence type="ECO:0000256" key="4">
    <source>
        <dbReference type="ARBA" id="ARBA00022723"/>
    </source>
</evidence>
<dbReference type="EMBL" id="EAAA01001098">
    <property type="status" value="NOT_ANNOTATED_CDS"/>
    <property type="molecule type" value="Genomic_DNA"/>
</dbReference>
<proteinExistence type="inferred from homology"/>
<dbReference type="HOGENOM" id="CLU_001570_28_0_1"/>
<dbReference type="InterPro" id="IPR001128">
    <property type="entry name" value="Cyt_P450"/>
</dbReference>
<keyword evidence="4 8" id="KW-0479">Metal-binding</keyword>
<dbReference type="FunFam" id="1.10.630.10:FF:000006">
    <property type="entry name" value="Cytochrome P450 302a1, mitochondrial"/>
    <property type="match status" value="1"/>
</dbReference>
<organism evidence="10 11">
    <name type="scientific">Ciona intestinalis</name>
    <name type="common">Transparent sea squirt</name>
    <name type="synonym">Ascidia intestinalis</name>
    <dbReference type="NCBI Taxonomy" id="7719"/>
    <lineage>
        <taxon>Eukaryota</taxon>
        <taxon>Metazoa</taxon>
        <taxon>Chordata</taxon>
        <taxon>Tunicata</taxon>
        <taxon>Ascidiacea</taxon>
        <taxon>Phlebobranchia</taxon>
        <taxon>Cionidae</taxon>
        <taxon>Ciona</taxon>
    </lineage>
</organism>
<reference evidence="11" key="1">
    <citation type="journal article" date="2002" name="Science">
        <title>The draft genome of Ciona intestinalis: insights into chordate and vertebrate origins.</title>
        <authorList>
            <person name="Dehal P."/>
            <person name="Satou Y."/>
            <person name="Campbell R.K."/>
            <person name="Chapman J."/>
            <person name="Degnan B."/>
            <person name="De Tomaso A."/>
            <person name="Davidson B."/>
            <person name="Di Gregorio A."/>
            <person name="Gelpke M."/>
            <person name="Goodstein D.M."/>
            <person name="Harafuji N."/>
            <person name="Hastings K.E."/>
            <person name="Ho I."/>
            <person name="Hotta K."/>
            <person name="Huang W."/>
            <person name="Kawashima T."/>
            <person name="Lemaire P."/>
            <person name="Martinez D."/>
            <person name="Meinertzhagen I.A."/>
            <person name="Necula S."/>
            <person name="Nonaka M."/>
            <person name="Putnam N."/>
            <person name="Rash S."/>
            <person name="Saiga H."/>
            <person name="Satake M."/>
            <person name="Terry A."/>
            <person name="Yamada L."/>
            <person name="Wang H.G."/>
            <person name="Awazu S."/>
            <person name="Azumi K."/>
            <person name="Boore J."/>
            <person name="Branno M."/>
            <person name="Chin-Bow S."/>
            <person name="DeSantis R."/>
            <person name="Doyle S."/>
            <person name="Francino P."/>
            <person name="Keys D.N."/>
            <person name="Haga S."/>
            <person name="Hayashi H."/>
            <person name="Hino K."/>
            <person name="Imai K.S."/>
            <person name="Inaba K."/>
            <person name="Kano S."/>
            <person name="Kobayashi K."/>
            <person name="Kobayashi M."/>
            <person name="Lee B.I."/>
            <person name="Makabe K.W."/>
            <person name="Manohar C."/>
            <person name="Matassi G."/>
            <person name="Medina M."/>
            <person name="Mochizuki Y."/>
            <person name="Mount S."/>
            <person name="Morishita T."/>
            <person name="Miura S."/>
            <person name="Nakayama A."/>
            <person name="Nishizaka S."/>
            <person name="Nomoto H."/>
            <person name="Ohta F."/>
            <person name="Oishi K."/>
            <person name="Rigoutsos I."/>
            <person name="Sano M."/>
            <person name="Sasaki A."/>
            <person name="Sasakura Y."/>
            <person name="Shoguchi E."/>
            <person name="Shin-i T."/>
            <person name="Spagnuolo A."/>
            <person name="Stainier D."/>
            <person name="Suzuki M.M."/>
            <person name="Tassy O."/>
            <person name="Takatori N."/>
            <person name="Tokuoka M."/>
            <person name="Yagi K."/>
            <person name="Yoshizaki F."/>
            <person name="Wada S."/>
            <person name="Zhang C."/>
            <person name="Hyatt P.D."/>
            <person name="Larimer F."/>
            <person name="Detter C."/>
            <person name="Doggett N."/>
            <person name="Glavina T."/>
            <person name="Hawkins T."/>
            <person name="Richardson P."/>
            <person name="Lucas S."/>
            <person name="Kohara Y."/>
            <person name="Levine M."/>
            <person name="Satoh N."/>
            <person name="Rokhsar D.S."/>
        </authorList>
    </citation>
    <scope>NUCLEOTIDE SEQUENCE [LARGE SCALE GENOMIC DNA]</scope>
</reference>
<reference evidence="10" key="2">
    <citation type="journal article" date="2008" name="Genome Biol.">
        <title>Improved genome assembly and evidence-based global gene model set for the chordate Ciona intestinalis: new insight into intron and operon populations.</title>
        <authorList>
            <person name="Satou Y."/>
            <person name="Mineta K."/>
            <person name="Ogasawara M."/>
            <person name="Sasakura Y."/>
            <person name="Shoguchi E."/>
            <person name="Ueno K."/>
            <person name="Yamada L."/>
            <person name="Matsumoto J."/>
            <person name="Wasserscheid J."/>
            <person name="Dewar K."/>
            <person name="Wiley G.B."/>
            <person name="Macmil S.L."/>
            <person name="Roe B.A."/>
            <person name="Zeller R.W."/>
            <person name="Hastings K.E."/>
            <person name="Lemaire P."/>
            <person name="Lindquist E."/>
            <person name="Endo T."/>
            <person name="Hotta K."/>
            <person name="Inaba K."/>
        </authorList>
    </citation>
    <scope>NUCLEOTIDE SEQUENCE [LARGE SCALE GENOMIC DNA]</scope>
    <source>
        <strain evidence="10">wild type</strain>
    </source>
</reference>
<dbReference type="InterPro" id="IPR036396">
    <property type="entry name" value="Cyt_P450_sf"/>
</dbReference>
<evidence type="ECO:0000256" key="1">
    <source>
        <dbReference type="ARBA" id="ARBA00001971"/>
    </source>
</evidence>
<evidence type="ECO:0000256" key="3">
    <source>
        <dbReference type="ARBA" id="ARBA00022617"/>
    </source>
</evidence>
<dbReference type="Proteomes" id="UP000008144">
    <property type="component" value="Chromosome 13"/>
</dbReference>
<dbReference type="CDD" id="cd11054">
    <property type="entry name" value="CYP24A1-like"/>
    <property type="match status" value="1"/>
</dbReference>
<comment type="cofactor">
    <cofactor evidence="1 8">
        <name>heme</name>
        <dbReference type="ChEBI" id="CHEBI:30413"/>
    </cofactor>
</comment>
<name>F7BHV4_CIOIN</name>
<evidence type="ECO:0000256" key="7">
    <source>
        <dbReference type="ARBA" id="ARBA00023033"/>
    </source>
</evidence>
<dbReference type="InterPro" id="IPR017972">
    <property type="entry name" value="Cyt_P450_CS"/>
</dbReference>
<dbReference type="OMA" id="RIIMEPM"/>
<evidence type="ECO:0000256" key="5">
    <source>
        <dbReference type="ARBA" id="ARBA00023002"/>
    </source>
</evidence>
<dbReference type="PRINTS" id="PR00465">
    <property type="entry name" value="EP450IV"/>
</dbReference>
<dbReference type="Gene3D" id="1.10.630.10">
    <property type="entry name" value="Cytochrome P450"/>
    <property type="match status" value="1"/>
</dbReference>
<dbReference type="Pfam" id="PF00067">
    <property type="entry name" value="p450"/>
    <property type="match status" value="1"/>
</dbReference>
<evidence type="ECO:0000256" key="9">
    <source>
        <dbReference type="RuleBase" id="RU000461"/>
    </source>
</evidence>
<sequence>MVFTSSPQNTEIMFRNEERCPFRDPLGPVAKIRDERNEYHGLTNSNGEDWWRVRQIVNQHFLQNTAVWKYAEAHRNVSKDFLKFIDRNMDEKNEVPNFGKALNRWSFEGAGVFTLKRRLGALDIKPCTEIEEMINCNERIFQSMGELLYALPFWKYVNTKDMKKLRQALQEQYNSTETHILRILKDKDISSEGSILHNQCLSDRSYIHSFVNIICSEKVILMTEFLVAGIDTTSNSAAFLLYALASNQEAQERLREEVREVNRMDTIDGKLLHNMKYLQACLRETQRMFPFVNSSPRRFRKDLVLSGYLIPAGETYIVYSYTSCSLLNPEYYDDPNTFIPERWLETKSVTERQRERINVTYLSLFIMSGPFGLGMRMCPGRKFSIQELQLLLITLLSNYRVEYHHDPIKVAFRLVSFPSQAPQFKFTKLKN</sequence>
<dbReference type="SUPFAM" id="SSF48264">
    <property type="entry name" value="Cytochrome P450"/>
    <property type="match status" value="1"/>
</dbReference>
<feature type="binding site" description="axial binding residue" evidence="8">
    <location>
        <position position="378"/>
    </location>
    <ligand>
        <name>heme</name>
        <dbReference type="ChEBI" id="CHEBI:30413"/>
    </ligand>
    <ligandPart>
        <name>Fe</name>
        <dbReference type="ChEBI" id="CHEBI:18248"/>
    </ligandPart>
</feature>
<evidence type="ECO:0000313" key="10">
    <source>
        <dbReference type="Ensembl" id="ENSCINP00000026393.2"/>
    </source>
</evidence>
<dbReference type="InterPro" id="IPR002403">
    <property type="entry name" value="Cyt_P450_E_grp-IV"/>
</dbReference>
<protein>
    <submittedName>
        <fullName evidence="10">Uncharacterized protein</fullName>
    </submittedName>
</protein>
<dbReference type="GO" id="GO:0016705">
    <property type="term" value="F:oxidoreductase activity, acting on paired donors, with incorporation or reduction of molecular oxygen"/>
    <property type="evidence" value="ECO:0007669"/>
    <property type="project" value="InterPro"/>
</dbReference>
<dbReference type="GO" id="GO:0042359">
    <property type="term" value="P:vitamin D metabolic process"/>
    <property type="evidence" value="ECO:0007669"/>
    <property type="project" value="UniProtKB-ARBA"/>
</dbReference>
<evidence type="ECO:0000313" key="11">
    <source>
        <dbReference type="Proteomes" id="UP000008144"/>
    </source>
</evidence>
<dbReference type="Ensembl" id="ENSCINT00000026639.2">
    <property type="protein sequence ID" value="ENSCINP00000026393.2"/>
    <property type="gene ID" value="ENSCING00000014663.2"/>
</dbReference>